<name>A0A4R9GB37_9LEPT</name>
<keyword evidence="1" id="KW-0812">Transmembrane</keyword>
<dbReference type="EMBL" id="RQET01000009">
    <property type="protein sequence ID" value="TGK08986.1"/>
    <property type="molecule type" value="Genomic_DNA"/>
</dbReference>
<reference evidence="2" key="1">
    <citation type="journal article" date="2019" name="PLoS Negl. Trop. Dis.">
        <title>Revisiting the worldwide diversity of Leptospira species in the environment.</title>
        <authorList>
            <person name="Vincent A.T."/>
            <person name="Schiettekatte O."/>
            <person name="Bourhy P."/>
            <person name="Veyrier F.J."/>
            <person name="Picardeau M."/>
        </authorList>
    </citation>
    <scope>NUCLEOTIDE SEQUENCE [LARGE SCALE GENOMIC DNA]</scope>
    <source>
        <strain evidence="2">SSW15</strain>
    </source>
</reference>
<protein>
    <submittedName>
        <fullName evidence="2">Uncharacterized protein</fullName>
    </submittedName>
</protein>
<evidence type="ECO:0000313" key="2">
    <source>
        <dbReference type="EMBL" id="TGK08986.1"/>
    </source>
</evidence>
<feature type="transmembrane region" description="Helical" evidence="1">
    <location>
        <begin position="39"/>
        <end position="63"/>
    </location>
</feature>
<feature type="transmembrane region" description="Helical" evidence="1">
    <location>
        <begin position="70"/>
        <end position="94"/>
    </location>
</feature>
<gene>
    <name evidence="2" type="ORF">EHO60_13240</name>
</gene>
<evidence type="ECO:0000313" key="3">
    <source>
        <dbReference type="Proteomes" id="UP000298458"/>
    </source>
</evidence>
<keyword evidence="1" id="KW-0472">Membrane</keyword>
<sequence>MIIILRYILGVIGLIVTLLLPLLPFLSEADTCTMGAADGYAVSSLLSIAILFMAFPLVVQLYFLPSWLSLFGLVHLVTLAVYTFKVVPLFWLTTILGAHICDLSYGDADIEQRLYAPILLVTVCFIISPSMIRLRNLICSKGIDKSDIA</sequence>
<proteinExistence type="predicted"/>
<keyword evidence="1" id="KW-1133">Transmembrane helix</keyword>
<dbReference type="AlphaFoldDB" id="A0A4R9GB37"/>
<keyword evidence="3" id="KW-1185">Reference proteome</keyword>
<feature type="transmembrane region" description="Helical" evidence="1">
    <location>
        <begin position="114"/>
        <end position="132"/>
    </location>
</feature>
<evidence type="ECO:0000256" key="1">
    <source>
        <dbReference type="SAM" id="Phobius"/>
    </source>
</evidence>
<organism evidence="2 3">
    <name type="scientific">Leptospira fletcheri</name>
    <dbReference type="NCBI Taxonomy" id="2484981"/>
    <lineage>
        <taxon>Bacteria</taxon>
        <taxon>Pseudomonadati</taxon>
        <taxon>Spirochaetota</taxon>
        <taxon>Spirochaetia</taxon>
        <taxon>Leptospirales</taxon>
        <taxon>Leptospiraceae</taxon>
        <taxon>Leptospira</taxon>
    </lineage>
</organism>
<comment type="caution">
    <text evidence="2">The sequence shown here is derived from an EMBL/GenBank/DDBJ whole genome shotgun (WGS) entry which is preliminary data.</text>
</comment>
<dbReference type="Proteomes" id="UP000298458">
    <property type="component" value="Unassembled WGS sequence"/>
</dbReference>
<accession>A0A4R9GB37</accession>
<dbReference type="RefSeq" id="WP_135768673.1">
    <property type="nucleotide sequence ID" value="NZ_RQET01000009.1"/>
</dbReference>